<dbReference type="SMART" id="SM00388">
    <property type="entry name" value="HisKA"/>
    <property type="match status" value="1"/>
</dbReference>
<keyword evidence="5" id="KW-0597">Phosphoprotein</keyword>
<evidence type="ECO:0000256" key="9">
    <source>
        <dbReference type="ARBA" id="ARBA00022840"/>
    </source>
</evidence>
<dbReference type="SUPFAM" id="SSF47384">
    <property type="entry name" value="Homodimeric domain of signal transducing histidine kinase"/>
    <property type="match status" value="1"/>
</dbReference>
<dbReference type="Proteomes" id="UP000241074">
    <property type="component" value="Chromosome"/>
</dbReference>
<accession>A0A2P1PS71</accession>
<dbReference type="KEGG" id="xba:C7S18_10985"/>
<dbReference type="PROSITE" id="PS50885">
    <property type="entry name" value="HAMP"/>
    <property type="match status" value="1"/>
</dbReference>
<keyword evidence="6" id="KW-0808">Transferase</keyword>
<evidence type="ECO:0000256" key="7">
    <source>
        <dbReference type="ARBA" id="ARBA00022741"/>
    </source>
</evidence>
<evidence type="ECO:0000256" key="5">
    <source>
        <dbReference type="ARBA" id="ARBA00022553"/>
    </source>
</evidence>
<dbReference type="Pfam" id="PF00512">
    <property type="entry name" value="HisKA"/>
    <property type="match status" value="1"/>
</dbReference>
<dbReference type="PANTHER" id="PTHR44936">
    <property type="entry name" value="SENSOR PROTEIN CREC"/>
    <property type="match status" value="1"/>
</dbReference>
<keyword evidence="8 13" id="KW-0418">Kinase</keyword>
<keyword evidence="10" id="KW-0472">Membrane</keyword>
<evidence type="ECO:0000259" key="11">
    <source>
        <dbReference type="PROSITE" id="PS50109"/>
    </source>
</evidence>
<dbReference type="Gene3D" id="3.30.565.10">
    <property type="entry name" value="Histidine kinase-like ATPase, C-terminal domain"/>
    <property type="match status" value="1"/>
</dbReference>
<dbReference type="CDD" id="cd00082">
    <property type="entry name" value="HisKA"/>
    <property type="match status" value="1"/>
</dbReference>
<dbReference type="SMART" id="SM00304">
    <property type="entry name" value="HAMP"/>
    <property type="match status" value="1"/>
</dbReference>
<proteinExistence type="predicted"/>
<evidence type="ECO:0000256" key="10">
    <source>
        <dbReference type="SAM" id="Phobius"/>
    </source>
</evidence>
<keyword evidence="9" id="KW-0067">ATP-binding</keyword>
<evidence type="ECO:0000256" key="6">
    <source>
        <dbReference type="ARBA" id="ARBA00022679"/>
    </source>
</evidence>
<protein>
    <recommendedName>
        <fullName evidence="3">histidine kinase</fullName>
        <ecNumber evidence="3">2.7.13.3</ecNumber>
    </recommendedName>
</protein>
<dbReference type="InterPro" id="IPR003661">
    <property type="entry name" value="HisK_dim/P_dom"/>
</dbReference>
<dbReference type="InterPro" id="IPR003594">
    <property type="entry name" value="HATPase_dom"/>
</dbReference>
<comment type="subcellular location">
    <subcellularLocation>
        <location evidence="2">Cell membrane</location>
        <topology evidence="2">Multi-pass membrane protein</topology>
    </subcellularLocation>
</comment>
<dbReference type="InterPro" id="IPR003660">
    <property type="entry name" value="HAMP_dom"/>
</dbReference>
<dbReference type="CDD" id="cd06225">
    <property type="entry name" value="HAMP"/>
    <property type="match status" value="1"/>
</dbReference>
<organism evidence="13 14">
    <name type="scientific">Ahniella affigens</name>
    <dbReference type="NCBI Taxonomy" id="2021234"/>
    <lineage>
        <taxon>Bacteria</taxon>
        <taxon>Pseudomonadati</taxon>
        <taxon>Pseudomonadota</taxon>
        <taxon>Gammaproteobacteria</taxon>
        <taxon>Lysobacterales</taxon>
        <taxon>Rhodanobacteraceae</taxon>
        <taxon>Ahniella</taxon>
    </lineage>
</organism>
<evidence type="ECO:0000256" key="1">
    <source>
        <dbReference type="ARBA" id="ARBA00000085"/>
    </source>
</evidence>
<gene>
    <name evidence="13" type="ORF">C7S18_10985</name>
</gene>
<comment type="catalytic activity">
    <reaction evidence="1">
        <text>ATP + protein L-histidine = ADP + protein N-phospho-L-histidine.</text>
        <dbReference type="EC" id="2.7.13.3"/>
    </reaction>
</comment>
<feature type="transmembrane region" description="Helical" evidence="10">
    <location>
        <begin position="368"/>
        <end position="390"/>
    </location>
</feature>
<dbReference type="Gene3D" id="6.10.340.10">
    <property type="match status" value="1"/>
</dbReference>
<dbReference type="GO" id="GO:0000155">
    <property type="term" value="F:phosphorelay sensor kinase activity"/>
    <property type="evidence" value="ECO:0007669"/>
    <property type="project" value="InterPro"/>
</dbReference>
<dbReference type="PROSITE" id="PS50109">
    <property type="entry name" value="HIS_KIN"/>
    <property type="match status" value="1"/>
</dbReference>
<sequence length="672" mass="73518">MSLRVKLFLVALVALVLPWAGFQFVRQMEILLREGQEAAQLDAAEALARALVATAPELPLAARAIQVAPVPTGLLIDGSGDDWASVPLIPERATGDRARLKLAASAGALFGYIEVDDRSRSRAPGMQDLRQFDHLSIDVGEGSKHRHFDIGNAAPGALQFIADPPDAEFALRGEWQETTSGYRLEFVLSGETDDIPIDMLVHDRNQAGQVQIQSLVRERGDELRSRLWRTDGAQARALEALVPEHTRLRLLSSDGEVLAKAGRLPVAERASGRPPPEFGTWIYRLLLAPPLSKAEDFDWELQRMDLPMVWQALGGLRASTWRPSASERTVIVAAAVPMAWQGDVRGALVLERSSEAMLVLANRAVAKLIAASLIAVLVAGVVLFGFAGVLSFRIQRLRNATERALKPDGRLDVKLPHLTASDEIGDLSRSFQKLLAELGGYNDYLKTLASKLSHELNTPLAIVRSSLDNLEHEPLPESARIYAERARDGADRLWAILRTMAEASRMEKAISAAEPEPFELGQVVRGCAESYQALAGTRKVHLMLPQEKLPFYGAPDLIAQALDKLYDNARGFTPEDGWIRIKLSIRPDEQIEIAVANSGPPLPARMQEKLFDSLVSVRDAGSLRAAGEVPHLGLGLYIVRLISEAHHGFAEASNLPQDAGVEFRIVLRGMNP</sequence>
<reference evidence="13 14" key="2">
    <citation type="submission" date="2018-03" db="EMBL/GenBank/DDBJ databases">
        <authorList>
            <person name="Keele B.F."/>
        </authorList>
    </citation>
    <scope>NUCLEOTIDE SEQUENCE [LARGE SCALE GENOMIC DNA]</scope>
    <source>
        <strain evidence="13 14">D13</strain>
    </source>
</reference>
<dbReference type="RefSeq" id="WP_106891611.1">
    <property type="nucleotide sequence ID" value="NZ_CP027860.1"/>
</dbReference>
<evidence type="ECO:0000256" key="2">
    <source>
        <dbReference type="ARBA" id="ARBA00004651"/>
    </source>
</evidence>
<dbReference type="InterPro" id="IPR005467">
    <property type="entry name" value="His_kinase_dom"/>
</dbReference>
<evidence type="ECO:0000313" key="14">
    <source>
        <dbReference type="Proteomes" id="UP000241074"/>
    </source>
</evidence>
<dbReference type="AlphaFoldDB" id="A0A2P1PS71"/>
<evidence type="ECO:0000256" key="8">
    <source>
        <dbReference type="ARBA" id="ARBA00022777"/>
    </source>
</evidence>
<keyword evidence="14" id="KW-1185">Reference proteome</keyword>
<dbReference type="PANTHER" id="PTHR44936:SF10">
    <property type="entry name" value="SENSOR PROTEIN RSTB"/>
    <property type="match status" value="1"/>
</dbReference>
<dbReference type="OrthoDB" id="6735159at2"/>
<keyword evidence="4" id="KW-1003">Cell membrane</keyword>
<keyword evidence="10" id="KW-1133">Transmembrane helix</keyword>
<reference evidence="13 14" key="1">
    <citation type="submission" date="2018-03" db="EMBL/GenBank/DDBJ databases">
        <title>Ahniella affigens gen. nov., sp. nov., a gammaproteobacterium isolated from sandy soil near a stream.</title>
        <authorList>
            <person name="Ko Y."/>
            <person name="Kim J.-H."/>
        </authorList>
    </citation>
    <scope>NUCLEOTIDE SEQUENCE [LARGE SCALE GENOMIC DNA]</scope>
    <source>
        <strain evidence="13 14">D13</strain>
    </source>
</reference>
<dbReference type="GO" id="GO:0005886">
    <property type="term" value="C:plasma membrane"/>
    <property type="evidence" value="ECO:0007669"/>
    <property type="project" value="UniProtKB-SubCell"/>
</dbReference>
<evidence type="ECO:0000259" key="12">
    <source>
        <dbReference type="PROSITE" id="PS50885"/>
    </source>
</evidence>
<dbReference type="Pfam" id="PF02518">
    <property type="entry name" value="HATPase_c"/>
    <property type="match status" value="1"/>
</dbReference>
<dbReference type="Gene3D" id="1.10.287.130">
    <property type="match status" value="1"/>
</dbReference>
<dbReference type="EC" id="2.7.13.3" evidence="3"/>
<keyword evidence="10" id="KW-0812">Transmembrane</keyword>
<dbReference type="InterPro" id="IPR050980">
    <property type="entry name" value="2C_sensor_his_kinase"/>
</dbReference>
<dbReference type="InterPro" id="IPR036890">
    <property type="entry name" value="HATPase_C_sf"/>
</dbReference>
<evidence type="ECO:0000313" key="13">
    <source>
        <dbReference type="EMBL" id="AVP97691.1"/>
    </source>
</evidence>
<dbReference type="InterPro" id="IPR036097">
    <property type="entry name" value="HisK_dim/P_sf"/>
</dbReference>
<feature type="domain" description="Histidine kinase" evidence="11">
    <location>
        <begin position="451"/>
        <end position="671"/>
    </location>
</feature>
<evidence type="ECO:0000256" key="4">
    <source>
        <dbReference type="ARBA" id="ARBA00022475"/>
    </source>
</evidence>
<name>A0A2P1PS71_9GAMM</name>
<dbReference type="SUPFAM" id="SSF55874">
    <property type="entry name" value="ATPase domain of HSP90 chaperone/DNA topoisomerase II/histidine kinase"/>
    <property type="match status" value="1"/>
</dbReference>
<evidence type="ECO:0000256" key="3">
    <source>
        <dbReference type="ARBA" id="ARBA00012438"/>
    </source>
</evidence>
<dbReference type="EMBL" id="CP027860">
    <property type="protein sequence ID" value="AVP97691.1"/>
    <property type="molecule type" value="Genomic_DNA"/>
</dbReference>
<dbReference type="GO" id="GO:0005524">
    <property type="term" value="F:ATP binding"/>
    <property type="evidence" value="ECO:0007669"/>
    <property type="project" value="UniProtKB-KW"/>
</dbReference>
<keyword evidence="7" id="KW-0547">Nucleotide-binding</keyword>
<feature type="domain" description="HAMP" evidence="12">
    <location>
        <begin position="388"/>
        <end position="443"/>
    </location>
</feature>
<dbReference type="SMART" id="SM00387">
    <property type="entry name" value="HATPase_c"/>
    <property type="match status" value="1"/>
</dbReference>